<keyword evidence="4" id="KW-1185">Reference proteome</keyword>
<feature type="domain" description="FAD-binding" evidence="2">
    <location>
        <begin position="9"/>
        <end position="367"/>
    </location>
</feature>
<evidence type="ECO:0000259" key="2">
    <source>
        <dbReference type="Pfam" id="PF01494"/>
    </source>
</evidence>
<name>A0A6V8K4C2_9ACTN</name>
<dbReference type="EMBL" id="BLPF01000001">
    <property type="protein sequence ID" value="GFJ76826.1"/>
    <property type="molecule type" value="Genomic_DNA"/>
</dbReference>
<dbReference type="SUPFAM" id="SSF51905">
    <property type="entry name" value="FAD/NAD(P)-binding domain"/>
    <property type="match status" value="1"/>
</dbReference>
<proteinExistence type="inferred from homology"/>
<dbReference type="Proteomes" id="UP000482800">
    <property type="component" value="Unassembled WGS sequence"/>
</dbReference>
<evidence type="ECO:0000313" key="4">
    <source>
        <dbReference type="Proteomes" id="UP000482800"/>
    </source>
</evidence>
<evidence type="ECO:0000313" key="3">
    <source>
        <dbReference type="EMBL" id="GFJ76826.1"/>
    </source>
</evidence>
<dbReference type="AlphaFoldDB" id="A0A6V8K4C2"/>
<evidence type="ECO:0000256" key="1">
    <source>
        <dbReference type="ARBA" id="ARBA00038396"/>
    </source>
</evidence>
<dbReference type="PANTHER" id="PTHR43747">
    <property type="entry name" value="FAD-BINDING PROTEIN"/>
    <property type="match status" value="1"/>
</dbReference>
<sequence length="425" mass="47452">MVEPVEHFDAVVIGGGPGGAATAGLLAARGHSVLVLEREKFPRYHIGESLITGVLPVLEELGLRERLDGAGFTKKYGGTLVWGKEDTRPAQGWRALGPRGGADSRRWGFRFAQASNYEHSYQVRRADFDAILLGRARELGARVIEEATVREPLFDGDRAVGVRYQRKGEDGARVARCRMLVDASGQTHLLGRHLDLVEWHEDLRNIAIWAYYQGCQRYEGERFGDILTESRPPGWFWFIPLHDGTVSIGYVTPIAAYQESGLSLEDLYARQMASSEEVRVLTDGAFRASGFRTIKDWSYTCTRFHGPGWALIGDAAAFIDPLLSTGVTLALRAAHGAAAAVDRALREPDAEELELDRYEKAYREFLDSLLSFVRYFYHRDRSRDDYRAKAQQTIGPDGTRSAEIDFATMLSGLTGLKAIFPDRFE</sequence>
<dbReference type="InterPro" id="IPR050816">
    <property type="entry name" value="Flavin-dep_Halogenase_NPB"/>
</dbReference>
<accession>A0A6V8K4C2</accession>
<comment type="caution">
    <text evidence="3">The sequence shown here is derived from an EMBL/GenBank/DDBJ whole genome shotgun (WGS) entry which is preliminary data.</text>
</comment>
<dbReference type="PANTHER" id="PTHR43747:SF1">
    <property type="entry name" value="SLR1998 PROTEIN"/>
    <property type="match status" value="1"/>
</dbReference>
<reference evidence="3 4" key="2">
    <citation type="submission" date="2020-03" db="EMBL/GenBank/DDBJ databases">
        <authorList>
            <person name="Ichikawa N."/>
            <person name="Kimura A."/>
            <person name="Kitahashi Y."/>
            <person name="Uohara A."/>
        </authorList>
    </citation>
    <scope>NUCLEOTIDE SEQUENCE [LARGE SCALE GENOMIC DNA]</scope>
    <source>
        <strain evidence="3 4">NBRC 108639</strain>
    </source>
</reference>
<dbReference type="RefSeq" id="WP_173053920.1">
    <property type="nucleotide sequence ID" value="NZ_BAABGO010000005.1"/>
</dbReference>
<comment type="similarity">
    <text evidence="1">Belongs to the flavin-dependent halogenase family. Bacterial tryptophan halogenase subfamily.</text>
</comment>
<dbReference type="Pfam" id="PF01494">
    <property type="entry name" value="FAD_binding_3"/>
    <property type="match status" value="1"/>
</dbReference>
<dbReference type="Gene3D" id="3.50.50.60">
    <property type="entry name" value="FAD/NAD(P)-binding domain"/>
    <property type="match status" value="1"/>
</dbReference>
<dbReference type="InterPro" id="IPR002938">
    <property type="entry name" value="FAD-bd"/>
</dbReference>
<dbReference type="InterPro" id="IPR036188">
    <property type="entry name" value="FAD/NAD-bd_sf"/>
</dbReference>
<organism evidence="3 4">
    <name type="scientific">Phytohabitans houttuyneae</name>
    <dbReference type="NCBI Taxonomy" id="1076126"/>
    <lineage>
        <taxon>Bacteria</taxon>
        <taxon>Bacillati</taxon>
        <taxon>Actinomycetota</taxon>
        <taxon>Actinomycetes</taxon>
        <taxon>Micromonosporales</taxon>
        <taxon>Micromonosporaceae</taxon>
    </lineage>
</organism>
<protein>
    <submittedName>
        <fullName evidence="3">FAD-binding protein</fullName>
    </submittedName>
</protein>
<reference evidence="3 4" key="1">
    <citation type="submission" date="2020-03" db="EMBL/GenBank/DDBJ databases">
        <title>Whole genome shotgun sequence of Phytohabitans houttuyneae NBRC 108639.</title>
        <authorList>
            <person name="Komaki H."/>
            <person name="Tamura T."/>
        </authorList>
    </citation>
    <scope>NUCLEOTIDE SEQUENCE [LARGE SCALE GENOMIC DNA]</scope>
    <source>
        <strain evidence="3 4">NBRC 108639</strain>
    </source>
</reference>
<dbReference type="GO" id="GO:0071949">
    <property type="term" value="F:FAD binding"/>
    <property type="evidence" value="ECO:0007669"/>
    <property type="project" value="InterPro"/>
</dbReference>
<gene>
    <name evidence="3" type="ORF">Phou_010060</name>
</gene>